<dbReference type="EMBL" id="JAUQTB010000002">
    <property type="protein sequence ID" value="MDO7905575.1"/>
    <property type="molecule type" value="Genomic_DNA"/>
</dbReference>
<accession>A0ABT9C9M7</accession>
<reference evidence="1 2" key="1">
    <citation type="submission" date="2023-07" db="EMBL/GenBank/DDBJ databases">
        <title>Paenibacillus sp. JX-17 nov. isolated from soil.</title>
        <authorList>
            <person name="Wan Y."/>
            <person name="Liu B."/>
        </authorList>
    </citation>
    <scope>NUCLEOTIDE SEQUENCE [LARGE SCALE GENOMIC DNA]</scope>
    <source>
        <strain evidence="1 2">JX-17</strain>
    </source>
</reference>
<protein>
    <submittedName>
        <fullName evidence="1">YqcI/YcgG family protein</fullName>
    </submittedName>
</protein>
<keyword evidence="2" id="KW-1185">Reference proteome</keyword>
<organism evidence="1 2">
    <name type="scientific">Paenibacillus lacisoli</name>
    <dbReference type="NCBI Taxonomy" id="3064525"/>
    <lineage>
        <taxon>Bacteria</taxon>
        <taxon>Bacillati</taxon>
        <taxon>Bacillota</taxon>
        <taxon>Bacilli</taxon>
        <taxon>Bacillales</taxon>
        <taxon>Paenibacillaceae</taxon>
        <taxon>Paenibacillus</taxon>
    </lineage>
</organism>
<dbReference type="PANTHER" id="PTHR40045">
    <property type="entry name" value="YCGG FAMILY PROTEIN"/>
    <property type="match status" value="1"/>
</dbReference>
<dbReference type="Proteomes" id="UP001240171">
    <property type="component" value="Unassembled WGS sequence"/>
</dbReference>
<comment type="caution">
    <text evidence="1">The sequence shown here is derived from an EMBL/GenBank/DDBJ whole genome shotgun (WGS) entry which is preliminary data.</text>
</comment>
<sequence>MPLLFQYRDIVNEELPLEDWKKEACLAFASKMSNREARFPCIPATHAFAQGHLRYSFVSHPWSGSAGREMAEILAEYGRSSRSFGDYSSLVIFFEPEEEIRSVLEYENVFWSLLSDVSQLDSMPWPEDIPEDPHQPMWEFCYEDERYFVYCGTPAHHARQSRSFPYFMLALTPRWVLTRWNANPQKAAAIAPRIRSRLKAYDAVPAHPELKQYGAQGNLEYKQYFLRDDDTSPGGCPFHRAALKARAEDETVK</sequence>
<evidence type="ECO:0000313" key="2">
    <source>
        <dbReference type="Proteomes" id="UP001240171"/>
    </source>
</evidence>
<dbReference type="RefSeq" id="WP_305022780.1">
    <property type="nucleotide sequence ID" value="NZ_JAUQTB010000002.1"/>
</dbReference>
<evidence type="ECO:0000313" key="1">
    <source>
        <dbReference type="EMBL" id="MDO7905575.1"/>
    </source>
</evidence>
<gene>
    <name evidence="1" type="ORF">Q5741_04015</name>
</gene>
<dbReference type="Pfam" id="PF08892">
    <property type="entry name" value="YqcI_YcgG"/>
    <property type="match status" value="1"/>
</dbReference>
<name>A0ABT9C9M7_9BACL</name>
<proteinExistence type="predicted"/>
<dbReference type="InterPro" id="IPR014988">
    <property type="entry name" value="Uncharacterised_YqcI/YcgG"/>
</dbReference>
<dbReference type="PANTHER" id="PTHR40045:SF1">
    <property type="entry name" value="YQCI_YCGG FAMILY PROTEIN"/>
    <property type="match status" value="1"/>
</dbReference>